<evidence type="ECO:0000313" key="2">
    <source>
        <dbReference type="EMBL" id="KAK8095491.1"/>
    </source>
</evidence>
<evidence type="ECO:0000256" key="1">
    <source>
        <dbReference type="SAM" id="MobiDB-lite"/>
    </source>
</evidence>
<organism evidence="2 3">
    <name type="scientific">Apiospora kogelbergensis</name>
    <dbReference type="NCBI Taxonomy" id="1337665"/>
    <lineage>
        <taxon>Eukaryota</taxon>
        <taxon>Fungi</taxon>
        <taxon>Dikarya</taxon>
        <taxon>Ascomycota</taxon>
        <taxon>Pezizomycotina</taxon>
        <taxon>Sordariomycetes</taxon>
        <taxon>Xylariomycetidae</taxon>
        <taxon>Amphisphaeriales</taxon>
        <taxon>Apiosporaceae</taxon>
        <taxon>Apiospora</taxon>
    </lineage>
</organism>
<proteinExistence type="predicted"/>
<reference evidence="2 3" key="1">
    <citation type="submission" date="2023-01" db="EMBL/GenBank/DDBJ databases">
        <title>Analysis of 21 Apiospora genomes using comparative genomics revels a genus with tremendous synthesis potential of carbohydrate active enzymes and secondary metabolites.</title>
        <authorList>
            <person name="Sorensen T."/>
        </authorList>
    </citation>
    <scope>NUCLEOTIDE SEQUENCE [LARGE SCALE GENOMIC DNA]</scope>
    <source>
        <strain evidence="2 3">CBS 117206</strain>
    </source>
</reference>
<dbReference type="AlphaFoldDB" id="A0AAW0Q4B0"/>
<dbReference type="Proteomes" id="UP001392437">
    <property type="component" value="Unassembled WGS sequence"/>
</dbReference>
<feature type="region of interest" description="Disordered" evidence="1">
    <location>
        <begin position="1"/>
        <end position="22"/>
    </location>
</feature>
<comment type="caution">
    <text evidence="2">The sequence shown here is derived from an EMBL/GenBank/DDBJ whole genome shotgun (WGS) entry which is preliminary data.</text>
</comment>
<name>A0AAW0Q4B0_9PEZI</name>
<dbReference type="EMBL" id="JAQQWP010000011">
    <property type="protein sequence ID" value="KAK8095491.1"/>
    <property type="molecule type" value="Genomic_DNA"/>
</dbReference>
<protein>
    <submittedName>
        <fullName evidence="2">Uncharacterized protein</fullName>
    </submittedName>
</protein>
<feature type="compositionally biased region" description="Polar residues" evidence="1">
    <location>
        <begin position="1"/>
        <end position="13"/>
    </location>
</feature>
<accession>A0AAW0Q4B0</accession>
<evidence type="ECO:0000313" key="3">
    <source>
        <dbReference type="Proteomes" id="UP001392437"/>
    </source>
</evidence>
<sequence>MCDGQTQLASSQGPIPMPMDAKEGFNRRFDRRFDKRFDRRFDRQEINSIALFLSFWVLLQAKAGSASVCRLAGVT</sequence>
<keyword evidence="3" id="KW-1185">Reference proteome</keyword>
<gene>
    <name evidence="2" type="ORF">PG999_013513</name>
</gene>